<dbReference type="Proteomes" id="UP000298663">
    <property type="component" value="Unassembled WGS sequence"/>
</dbReference>
<reference evidence="1 2" key="2">
    <citation type="journal article" date="2019" name="G3 (Bethesda)">
        <title>Hybrid Assembly of the Genome of the Entomopathogenic Nematode Steinernema carpocapsae Identifies the X-Chromosome.</title>
        <authorList>
            <person name="Serra L."/>
            <person name="Macchietto M."/>
            <person name="Macias-Munoz A."/>
            <person name="McGill C.J."/>
            <person name="Rodriguez I.M."/>
            <person name="Rodriguez B."/>
            <person name="Murad R."/>
            <person name="Mortazavi A."/>
        </authorList>
    </citation>
    <scope>NUCLEOTIDE SEQUENCE [LARGE SCALE GENOMIC DNA]</scope>
    <source>
        <strain evidence="1 2">ALL</strain>
    </source>
</reference>
<sequence length="85" mass="9596">MIVKPQIWSNSACGILPHLVRSTSGHLSGRRKLGERNITDREEIRTPVVSSFVLFDLGITHPNLFQICFFRTSSCPKLRTTDPTN</sequence>
<protein>
    <submittedName>
        <fullName evidence="1">Uncharacterized protein</fullName>
    </submittedName>
</protein>
<dbReference type="AlphaFoldDB" id="A0A4U8UKJ9"/>
<evidence type="ECO:0000313" key="2">
    <source>
        <dbReference type="Proteomes" id="UP000298663"/>
    </source>
</evidence>
<dbReference type="EMBL" id="AZBU02000001">
    <property type="protein sequence ID" value="TMS33336.1"/>
    <property type="molecule type" value="Genomic_DNA"/>
</dbReference>
<gene>
    <name evidence="1" type="ORF">L596_001094</name>
</gene>
<organism evidence="1 2">
    <name type="scientific">Steinernema carpocapsae</name>
    <name type="common">Entomopathogenic nematode</name>
    <dbReference type="NCBI Taxonomy" id="34508"/>
    <lineage>
        <taxon>Eukaryota</taxon>
        <taxon>Metazoa</taxon>
        <taxon>Ecdysozoa</taxon>
        <taxon>Nematoda</taxon>
        <taxon>Chromadorea</taxon>
        <taxon>Rhabditida</taxon>
        <taxon>Tylenchina</taxon>
        <taxon>Panagrolaimomorpha</taxon>
        <taxon>Strongyloidoidea</taxon>
        <taxon>Steinernematidae</taxon>
        <taxon>Steinernema</taxon>
    </lineage>
</organism>
<name>A0A4U8UKJ9_STECR</name>
<accession>A0A4U8UKJ9</accession>
<proteinExistence type="predicted"/>
<evidence type="ECO:0000313" key="1">
    <source>
        <dbReference type="EMBL" id="TMS33336.1"/>
    </source>
</evidence>
<reference evidence="1 2" key="1">
    <citation type="journal article" date="2015" name="Genome Biol.">
        <title>Comparative genomics of Steinernema reveals deeply conserved gene regulatory networks.</title>
        <authorList>
            <person name="Dillman A.R."/>
            <person name="Macchietto M."/>
            <person name="Porter C.F."/>
            <person name="Rogers A."/>
            <person name="Williams B."/>
            <person name="Antoshechkin I."/>
            <person name="Lee M.M."/>
            <person name="Goodwin Z."/>
            <person name="Lu X."/>
            <person name="Lewis E.E."/>
            <person name="Goodrich-Blair H."/>
            <person name="Stock S.P."/>
            <person name="Adams B.J."/>
            <person name="Sternberg P.W."/>
            <person name="Mortazavi A."/>
        </authorList>
    </citation>
    <scope>NUCLEOTIDE SEQUENCE [LARGE SCALE GENOMIC DNA]</scope>
    <source>
        <strain evidence="1 2">ALL</strain>
    </source>
</reference>
<comment type="caution">
    <text evidence="1">The sequence shown here is derived from an EMBL/GenBank/DDBJ whole genome shotgun (WGS) entry which is preliminary data.</text>
</comment>
<keyword evidence="2" id="KW-1185">Reference proteome</keyword>